<evidence type="ECO:0008006" key="9">
    <source>
        <dbReference type="Google" id="ProtNLM"/>
    </source>
</evidence>
<evidence type="ECO:0000256" key="4">
    <source>
        <dbReference type="ARBA" id="ARBA00023136"/>
    </source>
</evidence>
<keyword evidence="4 6" id="KW-0472">Membrane</keyword>
<comment type="subcellular location">
    <subcellularLocation>
        <location evidence="1">Membrane</location>
        <topology evidence="1">Multi-pass membrane protein</topology>
    </subcellularLocation>
</comment>
<dbReference type="EMBL" id="KN847332">
    <property type="protein sequence ID" value="KIW48138.1"/>
    <property type="molecule type" value="Genomic_DNA"/>
</dbReference>
<proteinExistence type="predicted"/>
<dbReference type="InterPro" id="IPR036259">
    <property type="entry name" value="MFS_trans_sf"/>
</dbReference>
<evidence type="ECO:0000256" key="1">
    <source>
        <dbReference type="ARBA" id="ARBA00004141"/>
    </source>
</evidence>
<dbReference type="InterPro" id="IPR011701">
    <property type="entry name" value="MFS"/>
</dbReference>
<reference evidence="7 8" key="1">
    <citation type="submission" date="2015-01" db="EMBL/GenBank/DDBJ databases">
        <title>The Genome Sequence of Exophiala oligosperma CBS72588.</title>
        <authorList>
            <consortium name="The Broad Institute Genomics Platform"/>
            <person name="Cuomo C."/>
            <person name="de Hoog S."/>
            <person name="Gorbushina A."/>
            <person name="Stielow B."/>
            <person name="Teixiera M."/>
            <person name="Abouelleil A."/>
            <person name="Chapman S.B."/>
            <person name="Priest M."/>
            <person name="Young S.K."/>
            <person name="Wortman J."/>
            <person name="Nusbaum C."/>
            <person name="Birren B."/>
        </authorList>
    </citation>
    <scope>NUCLEOTIDE SEQUENCE [LARGE SCALE GENOMIC DNA]</scope>
    <source>
        <strain evidence="7 8">CBS 72588</strain>
    </source>
</reference>
<protein>
    <recommendedName>
        <fullName evidence="9">Major facilitator superfamily (MFS) profile domain-containing protein</fullName>
    </recommendedName>
</protein>
<accession>A0A0D2DYH0</accession>
<feature type="transmembrane region" description="Helical" evidence="6">
    <location>
        <begin position="274"/>
        <end position="298"/>
    </location>
</feature>
<feature type="transmembrane region" description="Helical" evidence="6">
    <location>
        <begin position="433"/>
        <end position="459"/>
    </location>
</feature>
<keyword evidence="8" id="KW-1185">Reference proteome</keyword>
<organism evidence="7 8">
    <name type="scientific">Exophiala oligosperma</name>
    <dbReference type="NCBI Taxonomy" id="215243"/>
    <lineage>
        <taxon>Eukaryota</taxon>
        <taxon>Fungi</taxon>
        <taxon>Dikarya</taxon>
        <taxon>Ascomycota</taxon>
        <taxon>Pezizomycotina</taxon>
        <taxon>Eurotiomycetes</taxon>
        <taxon>Chaetothyriomycetidae</taxon>
        <taxon>Chaetothyriales</taxon>
        <taxon>Herpotrichiellaceae</taxon>
        <taxon>Exophiala</taxon>
    </lineage>
</organism>
<dbReference type="AlphaFoldDB" id="A0A0D2DYH0"/>
<feature type="compositionally biased region" description="Polar residues" evidence="5">
    <location>
        <begin position="10"/>
        <end position="20"/>
    </location>
</feature>
<keyword evidence="3 6" id="KW-1133">Transmembrane helix</keyword>
<feature type="transmembrane region" description="Helical" evidence="6">
    <location>
        <begin position="128"/>
        <end position="147"/>
    </location>
</feature>
<evidence type="ECO:0000256" key="3">
    <source>
        <dbReference type="ARBA" id="ARBA00022989"/>
    </source>
</evidence>
<dbReference type="PANTHER" id="PTHR23501:SF55">
    <property type="entry name" value="SIDEROPHORE IRON TRANSPORTER, PUTATIVE (AFU_ORTHOLOGUE AFUA_3G03440)-RELATED"/>
    <property type="match status" value="1"/>
</dbReference>
<dbReference type="GO" id="GO:0022857">
    <property type="term" value="F:transmembrane transporter activity"/>
    <property type="evidence" value="ECO:0007669"/>
    <property type="project" value="InterPro"/>
</dbReference>
<dbReference type="RefSeq" id="XP_016268354.1">
    <property type="nucleotide sequence ID" value="XM_016401301.1"/>
</dbReference>
<evidence type="ECO:0000256" key="2">
    <source>
        <dbReference type="ARBA" id="ARBA00022692"/>
    </source>
</evidence>
<dbReference type="VEuPathDB" id="FungiDB:PV06_00757"/>
<feature type="transmembrane region" description="Helical" evidence="6">
    <location>
        <begin position="218"/>
        <end position="240"/>
    </location>
</feature>
<evidence type="ECO:0000313" key="8">
    <source>
        <dbReference type="Proteomes" id="UP000053342"/>
    </source>
</evidence>
<name>A0A0D2DYH0_9EURO</name>
<feature type="transmembrane region" description="Helical" evidence="6">
    <location>
        <begin position="471"/>
        <end position="494"/>
    </location>
</feature>
<feature type="transmembrane region" description="Helical" evidence="6">
    <location>
        <begin position="98"/>
        <end position="116"/>
    </location>
</feature>
<feature type="transmembrane region" description="Helical" evidence="6">
    <location>
        <begin position="153"/>
        <end position="175"/>
    </location>
</feature>
<feature type="transmembrane region" description="Helical" evidence="6">
    <location>
        <begin position="53"/>
        <end position="78"/>
    </location>
</feature>
<evidence type="ECO:0000313" key="7">
    <source>
        <dbReference type="EMBL" id="KIW48138.1"/>
    </source>
</evidence>
<dbReference type="Gene3D" id="1.20.1250.20">
    <property type="entry name" value="MFS general substrate transporter like domains"/>
    <property type="match status" value="2"/>
</dbReference>
<sequence length="584" mass="63631">MLKFDEKAEGTTSTQPTSHPSAVFETRTGDSGGDVENTTRDVRLKGVVEAEAVIASWTTPLCVLFCLSGLLLTFFNALESQSLGPLRPYALSSFDAHGLTAATSIVSNIVGGVAKLPFARITDIWGRGVGLTVTTVFDVLGLLIAAACTGTVGFSVAQVFQTVGIEGVGLVINVFAADISNVKYRSLVYAVLGLPRIATTFAGPALAQQFLHHSTWRWGFGTFAVLIPVMTLPLLVVYLFTLRKARAEGRVAQKTPRSGSWSQKLVQTLIEWDAIGMALLVAGFSFILLPLAIATYQAHKWRSAAIIVLMVLGGFILVAFIFWERVAPFKIVSYHVLKDRTVLGGCAVLFIQWMGLRCYESYFSSYLQVVYDQSVENAGYINNIYSLGASVFGLIVACGISYWGRVKWIALGLLPIKVLGTGLMIYFRNQTKYIGYVVMTQVFISFGEAGLLLCSEMAILSRVEHADAAMIWALMALFESIGASVGLSISGAIWTNTLPEYLEKYLPDSSKRQASRIYGSLRKQLSYPWGSAEREAINAAYAVAQGRILIAATAIFSLTVVFILMWNNVKVNRGSRWRGSAATR</sequence>
<feature type="region of interest" description="Disordered" evidence="5">
    <location>
        <begin position="1"/>
        <end position="37"/>
    </location>
</feature>
<gene>
    <name evidence="7" type="ORF">PV06_00757</name>
</gene>
<feature type="transmembrane region" description="Helical" evidence="6">
    <location>
        <begin position="548"/>
        <end position="569"/>
    </location>
</feature>
<dbReference type="OrthoDB" id="4078873at2759"/>
<evidence type="ECO:0000256" key="6">
    <source>
        <dbReference type="SAM" id="Phobius"/>
    </source>
</evidence>
<keyword evidence="2 6" id="KW-0812">Transmembrane</keyword>
<feature type="transmembrane region" description="Helical" evidence="6">
    <location>
        <begin position="343"/>
        <end position="364"/>
    </location>
</feature>
<feature type="transmembrane region" description="Helical" evidence="6">
    <location>
        <begin position="384"/>
        <end position="403"/>
    </location>
</feature>
<dbReference type="GeneID" id="27352831"/>
<dbReference type="SUPFAM" id="SSF103473">
    <property type="entry name" value="MFS general substrate transporter"/>
    <property type="match status" value="1"/>
</dbReference>
<dbReference type="Proteomes" id="UP000053342">
    <property type="component" value="Unassembled WGS sequence"/>
</dbReference>
<dbReference type="PANTHER" id="PTHR23501">
    <property type="entry name" value="MAJOR FACILITATOR SUPERFAMILY"/>
    <property type="match status" value="1"/>
</dbReference>
<feature type="transmembrane region" description="Helical" evidence="6">
    <location>
        <begin position="187"/>
        <end position="206"/>
    </location>
</feature>
<feature type="transmembrane region" description="Helical" evidence="6">
    <location>
        <begin position="304"/>
        <end position="323"/>
    </location>
</feature>
<dbReference type="Pfam" id="PF07690">
    <property type="entry name" value="MFS_1"/>
    <property type="match status" value="1"/>
</dbReference>
<dbReference type="HOGENOM" id="CLU_012970_1_0_1"/>
<feature type="transmembrane region" description="Helical" evidence="6">
    <location>
        <begin position="408"/>
        <end position="427"/>
    </location>
</feature>
<dbReference type="GO" id="GO:0005886">
    <property type="term" value="C:plasma membrane"/>
    <property type="evidence" value="ECO:0007669"/>
    <property type="project" value="TreeGrafter"/>
</dbReference>
<evidence type="ECO:0000256" key="5">
    <source>
        <dbReference type="SAM" id="MobiDB-lite"/>
    </source>
</evidence>